<dbReference type="InterPro" id="IPR029787">
    <property type="entry name" value="Nucleotide_cyclase"/>
</dbReference>
<feature type="transmembrane region" description="Helical" evidence="1">
    <location>
        <begin position="180"/>
        <end position="204"/>
    </location>
</feature>
<dbReference type="PANTHER" id="PTHR44757">
    <property type="entry name" value="DIGUANYLATE CYCLASE DGCP"/>
    <property type="match status" value="1"/>
</dbReference>
<dbReference type="Gene3D" id="3.30.450.20">
    <property type="entry name" value="PAS domain"/>
    <property type="match status" value="1"/>
</dbReference>
<proteinExistence type="predicted"/>
<dbReference type="NCBIfam" id="TIGR00254">
    <property type="entry name" value="GGDEF"/>
    <property type="match status" value="1"/>
</dbReference>
<accession>A0ABU5NVJ4</accession>
<dbReference type="PROSITE" id="PS50924">
    <property type="entry name" value="MHYT"/>
    <property type="match status" value="1"/>
</dbReference>
<dbReference type="SMART" id="SM00052">
    <property type="entry name" value="EAL"/>
    <property type="match status" value="1"/>
</dbReference>
<dbReference type="InterPro" id="IPR000160">
    <property type="entry name" value="GGDEF_dom"/>
</dbReference>
<evidence type="ECO:0000259" key="3">
    <source>
        <dbReference type="PROSITE" id="PS50883"/>
    </source>
</evidence>
<comment type="caution">
    <text evidence="6">The sequence shown here is derived from an EMBL/GenBank/DDBJ whole genome shotgun (WGS) entry which is preliminary data.</text>
</comment>
<dbReference type="CDD" id="cd01949">
    <property type="entry name" value="GGDEF"/>
    <property type="match status" value="1"/>
</dbReference>
<feature type="transmembrane region" description="Helical" evidence="1">
    <location>
        <begin position="87"/>
        <end position="109"/>
    </location>
</feature>
<dbReference type="PROSITE" id="PS50883">
    <property type="entry name" value="EAL"/>
    <property type="match status" value="1"/>
</dbReference>
<dbReference type="Pfam" id="PF00563">
    <property type="entry name" value="EAL"/>
    <property type="match status" value="1"/>
</dbReference>
<feature type="domain" description="MHYT" evidence="5">
    <location>
        <begin position="49"/>
        <end position="249"/>
    </location>
</feature>
<reference evidence="6 7" key="1">
    <citation type="submission" date="2023-12" db="EMBL/GenBank/DDBJ databases">
        <title>Marinobacter qingdaonensis sp. nov., isolated from the intertidal sediment of Qingdao, PR China.</title>
        <authorList>
            <person name="Li Y."/>
        </authorList>
    </citation>
    <scope>NUCLEOTIDE SEQUENCE [LARGE SCALE GENOMIC DNA]</scope>
    <source>
        <strain evidence="6 7">ASW11-75</strain>
    </source>
</reference>
<name>A0ABU5NVJ4_9GAMM</name>
<dbReference type="InterPro" id="IPR000014">
    <property type="entry name" value="PAS"/>
</dbReference>
<feature type="transmembrane region" description="Helical" evidence="1">
    <location>
        <begin position="268"/>
        <end position="289"/>
    </location>
</feature>
<feature type="transmembrane region" description="Helical" evidence="1">
    <location>
        <begin position="53"/>
        <end position="75"/>
    </location>
</feature>
<dbReference type="PROSITE" id="PS50887">
    <property type="entry name" value="GGDEF"/>
    <property type="match status" value="1"/>
</dbReference>
<keyword evidence="7" id="KW-1185">Reference proteome</keyword>
<feature type="domain" description="EAL" evidence="3">
    <location>
        <begin position="618"/>
        <end position="874"/>
    </location>
</feature>
<gene>
    <name evidence="6" type="ORF">U5822_04085</name>
</gene>
<dbReference type="CDD" id="cd01948">
    <property type="entry name" value="EAL"/>
    <property type="match status" value="1"/>
</dbReference>
<keyword evidence="1" id="KW-0472">Membrane</keyword>
<sequence>MFGEQTSFEHCAPSWAVSDTPQQEQTQLMNSLRFVDTTTPTELAFVGEYSLPLVALSVLIASLAAFAGICHLDLMRDTQTKRVRVRWHVSGALALGVGVWTMHFIGMVAFKLPIEVRFDPVWTLISVVPAIAAGFMALNVLKAPTPTSLGIACGGLLMGGGIALMHYVGMSAMMVEAQMYYTPGLFALSISVGVIMAGVALAVPRFVLQKRGIDTSRETPLLPKLISAISMGIAISSLHYVAMAATVFVPEEPERLLTGTATFGEPLILSIVALGCVLILLMSTGVVLLRSRIMASDDRAARSAQKAKQLEDRFEKLVSRLPGMVYQLQVGPDGRICMPYASDAILSVYGMTAEDVKHDAKKLLQVIHPEDVEGLLASIRESAAKLSVWRHEYRVCLNGNELWLDGNAIPDLLPDGTMLWSGFITDISEKKRAEARIHELAFYDDLTGLPNRRLCEDRIEQALANSRRNGMYGGIIFMDLDDFKSLNDTLGHSFGDELLRKLAGILIQNFRETDTVARLGGDEFVIVVNHLGSDEDAAARHAESMAEDLLELLRDPINLNGHQYKCETSVGITLFCGDTESREELLKRADTAMYEAKAAGRSVIRFYDPNTQSILAQRFRLEVELRHALEREEFSLAFQKQVGLKGQCVGVEALLRWNHPVRGEVPPSQFIPIAEDNGLIVEIGDWVLASACRQLALWEGRSQAGKITVSVNVSSRQFHQADFVEKVVRIVDESGIRPAGLCLEITESMVLSDLDDTLRKMMALRAHGIQIAMDDFGTGFSSMAYLSRLPFDEVKIDKSFVQQSGEHASGNAWIIIETIINMAHNLGMRVVAEGIETSQQHEFLTNLGCDRFQGFHLGRPGNVQALEQSLDVALATD</sequence>
<dbReference type="NCBIfam" id="TIGR00229">
    <property type="entry name" value="sensory_box"/>
    <property type="match status" value="1"/>
</dbReference>
<dbReference type="SUPFAM" id="SSF141868">
    <property type="entry name" value="EAL domain-like"/>
    <property type="match status" value="1"/>
</dbReference>
<dbReference type="SUPFAM" id="SSF55785">
    <property type="entry name" value="PYP-like sensor domain (PAS domain)"/>
    <property type="match status" value="1"/>
</dbReference>
<dbReference type="InterPro" id="IPR043128">
    <property type="entry name" value="Rev_trsase/Diguanyl_cyclase"/>
</dbReference>
<dbReference type="InterPro" id="IPR052155">
    <property type="entry name" value="Biofilm_reg_signaling"/>
</dbReference>
<evidence type="ECO:0000259" key="4">
    <source>
        <dbReference type="PROSITE" id="PS50887"/>
    </source>
</evidence>
<dbReference type="InterPro" id="IPR001633">
    <property type="entry name" value="EAL_dom"/>
</dbReference>
<dbReference type="PANTHER" id="PTHR44757:SF2">
    <property type="entry name" value="BIOFILM ARCHITECTURE MAINTENANCE PROTEIN MBAA"/>
    <property type="match status" value="1"/>
</dbReference>
<dbReference type="Proteomes" id="UP001305746">
    <property type="component" value="Unassembled WGS sequence"/>
</dbReference>
<dbReference type="SUPFAM" id="SSF55073">
    <property type="entry name" value="Nucleotide cyclase"/>
    <property type="match status" value="1"/>
</dbReference>
<feature type="transmembrane region" description="Helical" evidence="1">
    <location>
        <begin position="121"/>
        <end position="141"/>
    </location>
</feature>
<dbReference type="Pfam" id="PF00990">
    <property type="entry name" value="GGDEF"/>
    <property type="match status" value="1"/>
</dbReference>
<dbReference type="Pfam" id="PF03707">
    <property type="entry name" value="MHYT"/>
    <property type="match status" value="2"/>
</dbReference>
<feature type="transmembrane region" description="Helical" evidence="1">
    <location>
        <begin position="148"/>
        <end position="168"/>
    </location>
</feature>
<dbReference type="InterPro" id="IPR005330">
    <property type="entry name" value="MHYT_dom"/>
</dbReference>
<keyword evidence="1" id="KW-0812">Transmembrane</keyword>
<dbReference type="InterPro" id="IPR035919">
    <property type="entry name" value="EAL_sf"/>
</dbReference>
<keyword evidence="1" id="KW-1133">Transmembrane helix</keyword>
<feature type="transmembrane region" description="Helical" evidence="1">
    <location>
        <begin position="225"/>
        <end position="248"/>
    </location>
</feature>
<dbReference type="CDD" id="cd00130">
    <property type="entry name" value="PAS"/>
    <property type="match status" value="1"/>
</dbReference>
<dbReference type="SMART" id="SM00267">
    <property type="entry name" value="GGDEF"/>
    <property type="match status" value="1"/>
</dbReference>
<evidence type="ECO:0000256" key="1">
    <source>
        <dbReference type="PROSITE-ProRule" id="PRU00244"/>
    </source>
</evidence>
<protein>
    <submittedName>
        <fullName evidence="6">EAL domain-containing protein</fullName>
    </submittedName>
</protein>
<dbReference type="InterPro" id="IPR013655">
    <property type="entry name" value="PAS_fold_3"/>
</dbReference>
<evidence type="ECO:0000259" key="5">
    <source>
        <dbReference type="PROSITE" id="PS50924"/>
    </source>
</evidence>
<dbReference type="EMBL" id="JAYDCJ010000003">
    <property type="protein sequence ID" value="MEA1079830.1"/>
    <property type="molecule type" value="Genomic_DNA"/>
</dbReference>
<evidence type="ECO:0000313" key="7">
    <source>
        <dbReference type="Proteomes" id="UP001305746"/>
    </source>
</evidence>
<evidence type="ECO:0000313" key="6">
    <source>
        <dbReference type="EMBL" id="MEA1079830.1"/>
    </source>
</evidence>
<dbReference type="Gene3D" id="3.20.20.450">
    <property type="entry name" value="EAL domain"/>
    <property type="match status" value="1"/>
</dbReference>
<dbReference type="Pfam" id="PF08447">
    <property type="entry name" value="PAS_3"/>
    <property type="match status" value="1"/>
</dbReference>
<dbReference type="PROSITE" id="PS50112">
    <property type="entry name" value="PAS"/>
    <property type="match status" value="1"/>
</dbReference>
<feature type="domain" description="GGDEF" evidence="4">
    <location>
        <begin position="471"/>
        <end position="609"/>
    </location>
</feature>
<dbReference type="RefSeq" id="WP_322854350.1">
    <property type="nucleotide sequence ID" value="NZ_JAYDCJ010000003.1"/>
</dbReference>
<dbReference type="Gene3D" id="3.30.70.270">
    <property type="match status" value="1"/>
</dbReference>
<feature type="domain" description="PAS" evidence="2">
    <location>
        <begin position="340"/>
        <end position="386"/>
    </location>
</feature>
<evidence type="ECO:0000259" key="2">
    <source>
        <dbReference type="PROSITE" id="PS50112"/>
    </source>
</evidence>
<organism evidence="6 7">
    <name type="scientific">Marinobacter qingdaonensis</name>
    <dbReference type="NCBI Taxonomy" id="3108486"/>
    <lineage>
        <taxon>Bacteria</taxon>
        <taxon>Pseudomonadati</taxon>
        <taxon>Pseudomonadota</taxon>
        <taxon>Gammaproteobacteria</taxon>
        <taxon>Pseudomonadales</taxon>
        <taxon>Marinobacteraceae</taxon>
        <taxon>Marinobacter</taxon>
    </lineage>
</organism>
<dbReference type="InterPro" id="IPR035965">
    <property type="entry name" value="PAS-like_dom_sf"/>
</dbReference>